<evidence type="ECO:0000313" key="3">
    <source>
        <dbReference type="Proteomes" id="UP000694920"/>
    </source>
</evidence>
<feature type="chain" id="PRO_5042590221" evidence="2">
    <location>
        <begin position="29"/>
        <end position="589"/>
    </location>
</feature>
<evidence type="ECO:0000256" key="1">
    <source>
        <dbReference type="SAM" id="MobiDB-lite"/>
    </source>
</evidence>
<gene>
    <name evidence="4" type="primary">LOC107274647</name>
</gene>
<feature type="compositionally biased region" description="Basic and acidic residues" evidence="1">
    <location>
        <begin position="405"/>
        <end position="424"/>
    </location>
</feature>
<protein>
    <submittedName>
        <fullName evidence="4">Neuropeptide-like 1 isoform X1</fullName>
    </submittedName>
</protein>
<dbReference type="KEGG" id="ccin:107274647"/>
<reference evidence="4" key="1">
    <citation type="submission" date="2025-08" db="UniProtKB">
        <authorList>
            <consortium name="RefSeq"/>
        </authorList>
    </citation>
    <scope>IDENTIFICATION</scope>
</reference>
<dbReference type="RefSeq" id="XP_015609427.1">
    <property type="nucleotide sequence ID" value="XM_015753941.2"/>
</dbReference>
<organism evidence="3 4">
    <name type="scientific">Cephus cinctus</name>
    <name type="common">Wheat stem sawfly</name>
    <dbReference type="NCBI Taxonomy" id="211228"/>
    <lineage>
        <taxon>Eukaryota</taxon>
        <taxon>Metazoa</taxon>
        <taxon>Ecdysozoa</taxon>
        <taxon>Arthropoda</taxon>
        <taxon>Hexapoda</taxon>
        <taxon>Insecta</taxon>
        <taxon>Pterygota</taxon>
        <taxon>Neoptera</taxon>
        <taxon>Endopterygota</taxon>
        <taxon>Hymenoptera</taxon>
        <taxon>Cephoidea</taxon>
        <taxon>Cephidae</taxon>
        <taxon>Cephus</taxon>
    </lineage>
</organism>
<feature type="signal peptide" evidence="2">
    <location>
        <begin position="1"/>
        <end position="28"/>
    </location>
</feature>
<feature type="compositionally biased region" description="Polar residues" evidence="1">
    <location>
        <begin position="528"/>
        <end position="542"/>
    </location>
</feature>
<dbReference type="CTD" id="100529111"/>
<dbReference type="Proteomes" id="UP000694920">
    <property type="component" value="Unplaced"/>
</dbReference>
<dbReference type="AlphaFoldDB" id="A0AAJ7CFP8"/>
<keyword evidence="3" id="KW-1185">Reference proteome</keyword>
<feature type="region of interest" description="Disordered" evidence="1">
    <location>
        <begin position="404"/>
        <end position="424"/>
    </location>
</feature>
<feature type="region of interest" description="Disordered" evidence="1">
    <location>
        <begin position="520"/>
        <end position="542"/>
    </location>
</feature>
<name>A0AAJ7CFP8_CEPCN</name>
<evidence type="ECO:0000313" key="4">
    <source>
        <dbReference type="RefSeq" id="XP_015609427.1"/>
    </source>
</evidence>
<evidence type="ECO:0000256" key="2">
    <source>
        <dbReference type="SAM" id="SignalP"/>
    </source>
</evidence>
<keyword evidence="2" id="KW-0732">Signal</keyword>
<dbReference type="GeneID" id="107274647"/>
<accession>A0AAJ7CFP8</accession>
<proteinExistence type="predicted"/>
<sequence length="589" mass="66210">MASRRGRLAIFLIYVAAVNQLKLPSVSCQDEISHCLPRKTFFALLRLPEVSSNLAAYSRNVRIIRDDLVSLKSLSSEEGDEVAEICLPAGVYLELFSDPTTRVHLRTQKMLEDPAARVYDPEILDVDDLVSSKRSIATLAKNDDLPISIRGRNEEDDEEIRTMESRQEPLDLLLDTFLAGDHRTKSELVRDYGLPNGEFDMESLGRDYPHGKRNVASLARDFALPSGKRNIAALARDYSLPNGKTNIGNLVREYIIPTSGKRNLAALARLYSLPSSGKRNVAALARDYALPNGKRYLGSLARSGDLQLNGLYEEKRNVGSLVRNGDLVRMGKRNVGTLARDWSLPTQNRYGRSLDAKKTKLADRYGSVKQELINLQRLGHQEDQGRKNLDDRTKVGKIMTTATDNKAHTEAKNDSQKIDDVKRPKRQIDYSDEYPLPVMQNTNVLDYEEMIEALTGEYPNTEKRFMGTGPALEVQDDDTDQGGYYGITHPSKRHIGALARLGWLPSFRAARFSRSPRYLVDREDPADGSTSNNSPNASTRTLSLNLGTRGRYLQSLNGDCRHGFKRYFLLPRIDNFLHLRKLQNVPKSA</sequence>